<dbReference type="EMBL" id="JAXOVC010000006">
    <property type="protein sequence ID" value="KAK4500306.1"/>
    <property type="molecule type" value="Genomic_DNA"/>
</dbReference>
<reference evidence="1 2" key="1">
    <citation type="journal article" date="2023" name="G3 (Bethesda)">
        <title>A chromosome-level genome assembly of Zasmidium syzygii isolated from banana leaves.</title>
        <authorList>
            <person name="van Westerhoven A.C."/>
            <person name="Mehrabi R."/>
            <person name="Talebi R."/>
            <person name="Steentjes M.B.F."/>
            <person name="Corcolon B."/>
            <person name="Chong P.A."/>
            <person name="Kema G.H.J."/>
            <person name="Seidl M.F."/>
        </authorList>
    </citation>
    <scope>NUCLEOTIDE SEQUENCE [LARGE SCALE GENOMIC DNA]</scope>
    <source>
        <strain evidence="1 2">P124</strain>
    </source>
</reference>
<dbReference type="Proteomes" id="UP001305779">
    <property type="component" value="Unassembled WGS sequence"/>
</dbReference>
<accession>A0ABR0EGC0</accession>
<organism evidence="1 2">
    <name type="scientific">Zasmidium cellare</name>
    <name type="common">Wine cellar mold</name>
    <name type="synonym">Racodium cellare</name>
    <dbReference type="NCBI Taxonomy" id="395010"/>
    <lineage>
        <taxon>Eukaryota</taxon>
        <taxon>Fungi</taxon>
        <taxon>Dikarya</taxon>
        <taxon>Ascomycota</taxon>
        <taxon>Pezizomycotina</taxon>
        <taxon>Dothideomycetes</taxon>
        <taxon>Dothideomycetidae</taxon>
        <taxon>Mycosphaerellales</taxon>
        <taxon>Mycosphaerellaceae</taxon>
        <taxon>Zasmidium</taxon>
    </lineage>
</organism>
<evidence type="ECO:0008006" key="3">
    <source>
        <dbReference type="Google" id="ProtNLM"/>
    </source>
</evidence>
<protein>
    <recommendedName>
        <fullName evidence="3">F-box domain-containing protein</fullName>
    </recommendedName>
</protein>
<keyword evidence="2" id="KW-1185">Reference proteome</keyword>
<evidence type="ECO:0000313" key="1">
    <source>
        <dbReference type="EMBL" id="KAK4500306.1"/>
    </source>
</evidence>
<proteinExistence type="predicted"/>
<name>A0ABR0EGC0_ZASCE</name>
<gene>
    <name evidence="1" type="ORF">PRZ48_008495</name>
</gene>
<dbReference type="SUPFAM" id="SSF81383">
    <property type="entry name" value="F-box domain"/>
    <property type="match status" value="1"/>
</dbReference>
<evidence type="ECO:0000313" key="2">
    <source>
        <dbReference type="Proteomes" id="UP001305779"/>
    </source>
</evidence>
<comment type="caution">
    <text evidence="1">The sequence shown here is derived from an EMBL/GenBank/DDBJ whole genome shotgun (WGS) entry which is preliminary data.</text>
</comment>
<dbReference type="InterPro" id="IPR036047">
    <property type="entry name" value="F-box-like_dom_sf"/>
</dbReference>
<sequence>MAAEKAFNLPEILENVLLRVDAKTLLLSQRVSAQFNATIAASPRLQEKLFFRQPRAPRDETNPLLPWENLKGISISPNEHINLQAPDRGFGFSMNYAEPQTTTRRYIMIDLTASEHWSGNESWRRMHIFHDGRLLNRLGYRWRHTLTLPSGRRPRRFNFVSPGRIDPIRESSTITMGELFDKAVGFAREQGFQH</sequence>